<gene>
    <name evidence="1" type="ORF">TGAM01_v200938</name>
</gene>
<sequence>MPGVCARVMPTMVTDKPAAYCRYLAVFYQADSSQAVGWSGIQ</sequence>
<dbReference type="GeneID" id="36347297"/>
<proteinExistence type="predicted"/>
<keyword evidence="2" id="KW-1185">Reference proteome</keyword>
<organism evidence="1 2">
    <name type="scientific">Trichoderma gamsii</name>
    <dbReference type="NCBI Taxonomy" id="398673"/>
    <lineage>
        <taxon>Eukaryota</taxon>
        <taxon>Fungi</taxon>
        <taxon>Dikarya</taxon>
        <taxon>Ascomycota</taxon>
        <taxon>Pezizomycotina</taxon>
        <taxon>Sordariomycetes</taxon>
        <taxon>Hypocreomycetidae</taxon>
        <taxon>Hypocreales</taxon>
        <taxon>Hypocreaceae</taxon>
        <taxon>Trichoderma</taxon>
    </lineage>
</organism>
<dbReference type="EMBL" id="JPDN02000002">
    <property type="protein sequence ID" value="PON30498.1"/>
    <property type="molecule type" value="Genomic_DNA"/>
</dbReference>
<evidence type="ECO:0000313" key="2">
    <source>
        <dbReference type="Proteomes" id="UP000054821"/>
    </source>
</evidence>
<protein>
    <submittedName>
        <fullName evidence="1">Uncharacterized protein</fullName>
    </submittedName>
</protein>
<name>A0A2P5A1S9_9HYPO</name>
<dbReference type="Proteomes" id="UP000054821">
    <property type="component" value="Unassembled WGS sequence"/>
</dbReference>
<accession>A0A2P5A1S9</accession>
<dbReference type="RefSeq" id="XP_024406661.1">
    <property type="nucleotide sequence ID" value="XM_024548650.1"/>
</dbReference>
<evidence type="ECO:0000313" key="1">
    <source>
        <dbReference type="EMBL" id="PON30498.1"/>
    </source>
</evidence>
<dbReference type="AlphaFoldDB" id="A0A2P5A1S9"/>
<reference evidence="1 2" key="1">
    <citation type="journal article" date="2016" name="Genome Announc.">
        <title>Draft Whole-Genome Sequence of Trichoderma gamsii T6085, a Promising Biocontrol Agent of Fusarium Head Blight on Wheat.</title>
        <authorList>
            <person name="Baroncelli R."/>
            <person name="Zapparata A."/>
            <person name="Piaggeschi G."/>
            <person name="Sarrocco S."/>
            <person name="Vannacci G."/>
        </authorList>
    </citation>
    <scope>NUCLEOTIDE SEQUENCE [LARGE SCALE GENOMIC DNA]</scope>
    <source>
        <strain evidence="1 2">T6085</strain>
    </source>
</reference>
<comment type="caution">
    <text evidence="1">The sequence shown here is derived from an EMBL/GenBank/DDBJ whole genome shotgun (WGS) entry which is preliminary data.</text>
</comment>